<accession>A0ABS3JMZ5</accession>
<feature type="signal peptide" evidence="2">
    <location>
        <begin position="1"/>
        <end position="19"/>
    </location>
</feature>
<evidence type="ECO:0000256" key="2">
    <source>
        <dbReference type="SAM" id="SignalP"/>
    </source>
</evidence>
<evidence type="ECO:0000313" key="5">
    <source>
        <dbReference type="Proteomes" id="UP000664628"/>
    </source>
</evidence>
<name>A0ABS3JMZ5_9BACT</name>
<protein>
    <submittedName>
        <fullName evidence="4">DUF4142 domain-containing protein</fullName>
    </submittedName>
</protein>
<proteinExistence type="predicted"/>
<feature type="chain" id="PRO_5046267133" evidence="2">
    <location>
        <begin position="20"/>
        <end position="191"/>
    </location>
</feature>
<feature type="compositionally biased region" description="Polar residues" evidence="1">
    <location>
        <begin position="28"/>
        <end position="37"/>
    </location>
</feature>
<dbReference type="InterPro" id="IPR025419">
    <property type="entry name" value="DUF4142"/>
</dbReference>
<keyword evidence="5" id="KW-1185">Reference proteome</keyword>
<dbReference type="InterPro" id="IPR012347">
    <property type="entry name" value="Ferritin-like"/>
</dbReference>
<evidence type="ECO:0000259" key="3">
    <source>
        <dbReference type="Pfam" id="PF13628"/>
    </source>
</evidence>
<dbReference type="Proteomes" id="UP000664628">
    <property type="component" value="Unassembled WGS sequence"/>
</dbReference>
<dbReference type="PANTHER" id="PTHR38593">
    <property type="entry name" value="BLR2558 PROTEIN"/>
    <property type="match status" value="1"/>
</dbReference>
<dbReference type="PROSITE" id="PS51257">
    <property type="entry name" value="PROKAR_LIPOPROTEIN"/>
    <property type="match status" value="1"/>
</dbReference>
<feature type="domain" description="DUF4142" evidence="3">
    <location>
        <begin position="51"/>
        <end position="185"/>
    </location>
</feature>
<feature type="region of interest" description="Disordered" evidence="1">
    <location>
        <begin position="22"/>
        <end position="53"/>
    </location>
</feature>
<sequence length="191" mass="21114">MKKTTLVYLLAMSCLTFQACNSEKKTTSDSVENAENSNEVKEEQGAGAEDDDSEFAVKAASGGLLEVELGKLAQEKGQNAEVKQFGAKMVEDHTKANDELKALATLKNITIPSTPGEDKQKDIDDMRKLSGAEFDKKYISYMKDDHEEDVKEFKKAAQDAKDQSIKEFAAKTLPTLQMHLDMVTAIDKKLN</sequence>
<dbReference type="EMBL" id="JAFMYW010000007">
    <property type="protein sequence ID" value="MBO0951386.1"/>
    <property type="molecule type" value="Genomic_DNA"/>
</dbReference>
<dbReference type="Gene3D" id="1.20.1260.10">
    <property type="match status" value="1"/>
</dbReference>
<keyword evidence="2" id="KW-0732">Signal</keyword>
<dbReference type="Pfam" id="PF13628">
    <property type="entry name" value="DUF4142"/>
    <property type="match status" value="1"/>
</dbReference>
<gene>
    <name evidence="4" type="ORF">J2I46_22575</name>
</gene>
<dbReference type="RefSeq" id="WP_207331325.1">
    <property type="nucleotide sequence ID" value="NZ_JAFMYW010000007.1"/>
</dbReference>
<evidence type="ECO:0000313" key="4">
    <source>
        <dbReference type="EMBL" id="MBO0951386.1"/>
    </source>
</evidence>
<organism evidence="4 5">
    <name type="scientific">Fibrella forsythiae</name>
    <dbReference type="NCBI Taxonomy" id="2817061"/>
    <lineage>
        <taxon>Bacteria</taxon>
        <taxon>Pseudomonadati</taxon>
        <taxon>Bacteroidota</taxon>
        <taxon>Cytophagia</taxon>
        <taxon>Cytophagales</taxon>
        <taxon>Spirosomataceae</taxon>
        <taxon>Fibrella</taxon>
    </lineage>
</organism>
<dbReference type="PANTHER" id="PTHR38593:SF1">
    <property type="entry name" value="BLR2558 PROTEIN"/>
    <property type="match status" value="1"/>
</dbReference>
<comment type="caution">
    <text evidence="4">The sequence shown here is derived from an EMBL/GenBank/DDBJ whole genome shotgun (WGS) entry which is preliminary data.</text>
</comment>
<reference evidence="4 5" key="1">
    <citation type="submission" date="2021-03" db="EMBL/GenBank/DDBJ databases">
        <title>Fibrella sp. HMF5405 genome sequencing and assembly.</title>
        <authorList>
            <person name="Kang H."/>
            <person name="Kim H."/>
            <person name="Bae S."/>
            <person name="Joh K."/>
        </authorList>
    </citation>
    <scope>NUCLEOTIDE SEQUENCE [LARGE SCALE GENOMIC DNA]</scope>
    <source>
        <strain evidence="4 5">HMF5405</strain>
    </source>
</reference>
<evidence type="ECO:0000256" key="1">
    <source>
        <dbReference type="SAM" id="MobiDB-lite"/>
    </source>
</evidence>